<dbReference type="PROSITE" id="PS51635">
    <property type="entry name" value="PNPLA"/>
    <property type="match status" value="1"/>
</dbReference>
<organism evidence="5 6">
    <name type="scientific">Phytophthora citrophthora</name>
    <dbReference type="NCBI Taxonomy" id="4793"/>
    <lineage>
        <taxon>Eukaryota</taxon>
        <taxon>Sar</taxon>
        <taxon>Stramenopiles</taxon>
        <taxon>Oomycota</taxon>
        <taxon>Peronosporomycetes</taxon>
        <taxon>Peronosporales</taxon>
        <taxon>Peronosporaceae</taxon>
        <taxon>Phytophthora</taxon>
    </lineage>
</organism>
<keyword evidence="2" id="KW-0442">Lipid degradation</keyword>
<feature type="short sequence motif" description="DGA/G" evidence="2">
    <location>
        <begin position="216"/>
        <end position="218"/>
    </location>
</feature>
<evidence type="ECO:0000256" key="3">
    <source>
        <dbReference type="SAM" id="Phobius"/>
    </source>
</evidence>
<comment type="caution">
    <text evidence="5">The sequence shown here is derived from an EMBL/GenBank/DDBJ whole genome shotgun (WGS) entry which is preliminary data.</text>
</comment>
<dbReference type="GO" id="GO:0016020">
    <property type="term" value="C:membrane"/>
    <property type="evidence" value="ECO:0007669"/>
    <property type="project" value="TreeGrafter"/>
</dbReference>
<keyword evidence="2" id="KW-0378">Hydrolase</keyword>
<dbReference type="PANTHER" id="PTHR12406:SF42">
    <property type="entry name" value="PNPLA DOMAIN-CONTAINING PROTEIN"/>
    <property type="match status" value="1"/>
</dbReference>
<keyword evidence="3" id="KW-0812">Transmembrane</keyword>
<dbReference type="GO" id="GO:0005811">
    <property type="term" value="C:lipid droplet"/>
    <property type="evidence" value="ECO:0007669"/>
    <property type="project" value="TreeGrafter"/>
</dbReference>
<dbReference type="GO" id="GO:0005737">
    <property type="term" value="C:cytoplasm"/>
    <property type="evidence" value="ECO:0007669"/>
    <property type="project" value="TreeGrafter"/>
</dbReference>
<dbReference type="GO" id="GO:0055088">
    <property type="term" value="P:lipid homeostasis"/>
    <property type="evidence" value="ECO:0007669"/>
    <property type="project" value="TreeGrafter"/>
</dbReference>
<feature type="transmembrane region" description="Helical" evidence="3">
    <location>
        <begin position="344"/>
        <end position="377"/>
    </location>
</feature>
<evidence type="ECO:0000313" key="5">
    <source>
        <dbReference type="EMBL" id="KAK1931424.1"/>
    </source>
</evidence>
<dbReference type="Pfam" id="PF01734">
    <property type="entry name" value="Patatin"/>
    <property type="match status" value="1"/>
</dbReference>
<keyword evidence="3" id="KW-0472">Membrane</keyword>
<reference evidence="5" key="1">
    <citation type="submission" date="2023-08" db="EMBL/GenBank/DDBJ databases">
        <title>Reference Genome Resource for the Citrus Pathogen Phytophthora citrophthora.</title>
        <authorList>
            <person name="Moller H."/>
            <person name="Coetzee B."/>
            <person name="Rose L.J."/>
            <person name="Van Niekerk J.M."/>
        </authorList>
    </citation>
    <scope>NUCLEOTIDE SEQUENCE</scope>
    <source>
        <strain evidence="5">STE-U-9442</strain>
    </source>
</reference>
<accession>A0AAD9G3G1</accession>
<proteinExistence type="predicted"/>
<name>A0AAD9G3G1_9STRA</name>
<dbReference type="Proteomes" id="UP001259832">
    <property type="component" value="Unassembled WGS sequence"/>
</dbReference>
<feature type="domain" description="PNPLA" evidence="4">
    <location>
        <begin position="67"/>
        <end position="229"/>
    </location>
</feature>
<keyword evidence="1 2" id="KW-0443">Lipid metabolism</keyword>
<keyword evidence="3" id="KW-1133">Transmembrane helix</keyword>
<dbReference type="GO" id="GO:0019433">
    <property type="term" value="P:triglyceride catabolic process"/>
    <property type="evidence" value="ECO:0007669"/>
    <property type="project" value="TreeGrafter"/>
</dbReference>
<comment type="caution">
    <text evidence="2">Lacks conserved residue(s) required for the propagation of feature annotation.</text>
</comment>
<dbReference type="InterPro" id="IPR016035">
    <property type="entry name" value="Acyl_Trfase/lysoPLipase"/>
</dbReference>
<protein>
    <submittedName>
        <fullName evidence="5">Patatin-like phospholipase domain-containing protein 2</fullName>
    </submittedName>
</protein>
<dbReference type="Gene3D" id="3.40.1090.10">
    <property type="entry name" value="Cytosolic phospholipase A2 catalytic domain"/>
    <property type="match status" value="1"/>
</dbReference>
<evidence type="ECO:0000313" key="6">
    <source>
        <dbReference type="Proteomes" id="UP001259832"/>
    </source>
</evidence>
<feature type="active site" description="Nucleophile" evidence="2">
    <location>
        <position position="101"/>
    </location>
</feature>
<dbReference type="AlphaFoldDB" id="A0AAD9G3G1"/>
<feature type="active site" description="Proton acceptor" evidence="2">
    <location>
        <position position="216"/>
    </location>
</feature>
<dbReference type="InterPro" id="IPR002641">
    <property type="entry name" value="PNPLA_dom"/>
</dbReference>
<evidence type="ECO:0000256" key="1">
    <source>
        <dbReference type="ARBA" id="ARBA00023098"/>
    </source>
</evidence>
<feature type="short sequence motif" description="GXSXG" evidence="2">
    <location>
        <begin position="99"/>
        <end position="103"/>
    </location>
</feature>
<sequence length="456" mass="51701">MNQLMKRRVSRLHPWTGTCRPVLPWRRSTRHLPSKLSRRLLIEPRKLQLDQPSTIEVTPKVDDTLHFSFSGGGWLMVYMYGVCKALRELKADENAKFIGTSAGCLSIVSLVLNSDFDAICESVVNGYVPAARSTWKGPFKMRDYLIDAVTRHGNIHDMDKLHGKVTVVYTSLSSWVTRRVSTFKNPVHLLQTMIASCCATPLVGWPFELEGEYVIDGGLLDNQPLFEDVRTITVTPNVFSNADIRPSRYVPPWWSMYPPSEREMQWLFDLGYEDGLNWCKRQGLPGSESIVVPTKAAEYDGEWKTVIGQVVGYRSIEDLVLTTADFLLLSEESIRCNVVRMELLLWKIAAMVSVILDHVTVVWSLLAVWMLLALVLLEQHCTVEFVLLLGGHLTLAVMKIKNGCSQVQSSDKWRLLQRAVVATEKRTTTGKHGPTPQQHELLKEHSYVYRLGSFLV</sequence>
<evidence type="ECO:0000256" key="2">
    <source>
        <dbReference type="PROSITE-ProRule" id="PRU01161"/>
    </source>
</evidence>
<dbReference type="EMBL" id="JASMQC010000034">
    <property type="protein sequence ID" value="KAK1931424.1"/>
    <property type="molecule type" value="Genomic_DNA"/>
</dbReference>
<dbReference type="SUPFAM" id="SSF52151">
    <property type="entry name" value="FabD/lysophospholipase-like"/>
    <property type="match status" value="1"/>
</dbReference>
<dbReference type="GO" id="GO:0004806">
    <property type="term" value="F:triacylglycerol lipase activity"/>
    <property type="evidence" value="ECO:0007669"/>
    <property type="project" value="TreeGrafter"/>
</dbReference>
<evidence type="ECO:0000259" key="4">
    <source>
        <dbReference type="PROSITE" id="PS51635"/>
    </source>
</evidence>
<gene>
    <name evidence="5" type="ORF">P3T76_013180</name>
</gene>
<dbReference type="PANTHER" id="PTHR12406">
    <property type="entry name" value="CALCIUM-INDEPENDENT PHOSPHOLIPASE A2 IPLA2 -RELATED"/>
    <property type="match status" value="1"/>
</dbReference>
<keyword evidence="6" id="KW-1185">Reference proteome</keyword>
<dbReference type="InterPro" id="IPR033562">
    <property type="entry name" value="PLPL"/>
</dbReference>